<keyword evidence="1" id="KW-0812">Transmembrane</keyword>
<keyword evidence="1" id="KW-1133">Transmembrane helix</keyword>
<proteinExistence type="predicted"/>
<evidence type="ECO:0000256" key="1">
    <source>
        <dbReference type="SAM" id="Phobius"/>
    </source>
</evidence>
<evidence type="ECO:0000313" key="3">
    <source>
        <dbReference type="Proteomes" id="UP000465609"/>
    </source>
</evidence>
<name>A0ABM7ILH8_9MYCO</name>
<sequence>MTEPGDLDDLDGPPRGAIIAAIVVAVAAIIGLLAYAALRQAPADKPVALPLADAPAPQADSEQCRALLAALPDTMGDFRRATLAVPAPTGAAAWLGPTGIDTVVLRCGVERPDGFVVGAPLQMVNAVSWFEASGPSASTWYAVDHGTQATYVALTLPQGSGPTPIQTVSELIEKVMPARPLDPAPAR</sequence>
<dbReference type="InterPro" id="IPR021903">
    <property type="entry name" value="DUF3515"/>
</dbReference>
<evidence type="ECO:0000313" key="2">
    <source>
        <dbReference type="EMBL" id="BBX87541.1"/>
    </source>
</evidence>
<feature type="transmembrane region" description="Helical" evidence="1">
    <location>
        <begin position="16"/>
        <end position="38"/>
    </location>
</feature>
<dbReference type="EMBL" id="AP022577">
    <property type="protein sequence ID" value="BBX87541.1"/>
    <property type="molecule type" value="Genomic_DNA"/>
</dbReference>
<dbReference type="Pfam" id="PF12028">
    <property type="entry name" value="DUF3515"/>
    <property type="match status" value="1"/>
</dbReference>
<dbReference type="RefSeq" id="WP_138229923.1">
    <property type="nucleotide sequence ID" value="NZ_AP022577.1"/>
</dbReference>
<keyword evidence="3" id="KW-1185">Reference proteome</keyword>
<keyword evidence="1" id="KW-0472">Membrane</keyword>
<gene>
    <name evidence="2" type="ORF">MAUB_54140</name>
</gene>
<organism evidence="2 3">
    <name type="scientific">Mycolicibacterium aubagnense</name>
    <dbReference type="NCBI Taxonomy" id="319707"/>
    <lineage>
        <taxon>Bacteria</taxon>
        <taxon>Bacillati</taxon>
        <taxon>Actinomycetota</taxon>
        <taxon>Actinomycetes</taxon>
        <taxon>Mycobacteriales</taxon>
        <taxon>Mycobacteriaceae</taxon>
        <taxon>Mycolicibacterium</taxon>
    </lineage>
</organism>
<dbReference type="Proteomes" id="UP000465609">
    <property type="component" value="Chromosome"/>
</dbReference>
<reference evidence="2 3" key="1">
    <citation type="journal article" date="2019" name="Emerg. Microbes Infect.">
        <title>Comprehensive subspecies identification of 175 nontuberculous mycobacteria species based on 7547 genomic profiles.</title>
        <authorList>
            <person name="Matsumoto Y."/>
            <person name="Kinjo T."/>
            <person name="Motooka D."/>
            <person name="Nabeya D."/>
            <person name="Jung N."/>
            <person name="Uechi K."/>
            <person name="Horii T."/>
            <person name="Iida T."/>
            <person name="Fujita J."/>
            <person name="Nakamura S."/>
        </authorList>
    </citation>
    <scope>NUCLEOTIDE SEQUENCE [LARGE SCALE GENOMIC DNA]</scope>
    <source>
        <strain evidence="2 3">JCM 15296</strain>
    </source>
</reference>
<protein>
    <submittedName>
        <fullName evidence="2">Membrane protein</fullName>
    </submittedName>
</protein>
<accession>A0ABM7ILH8</accession>